<dbReference type="InterPro" id="IPR012336">
    <property type="entry name" value="Thioredoxin-like_fold"/>
</dbReference>
<organism evidence="8 9">
    <name type="scientific">Propionimicrobium lymphophilum ACS-093-V-SCH5</name>
    <dbReference type="NCBI Taxonomy" id="883161"/>
    <lineage>
        <taxon>Bacteria</taxon>
        <taxon>Bacillati</taxon>
        <taxon>Actinomycetota</taxon>
        <taxon>Actinomycetes</taxon>
        <taxon>Propionibacteriales</taxon>
        <taxon>Propionibacteriaceae</taxon>
        <taxon>Propionimicrobium</taxon>
    </lineage>
</organism>
<dbReference type="Pfam" id="PF13462">
    <property type="entry name" value="Thioredoxin_4"/>
    <property type="match status" value="1"/>
</dbReference>
<accession>S2WLF3</accession>
<gene>
    <name evidence="8" type="ORF">HMPREF9306_01027</name>
</gene>
<evidence type="ECO:0000256" key="5">
    <source>
        <dbReference type="ARBA" id="ARBA00023284"/>
    </source>
</evidence>
<evidence type="ECO:0000259" key="7">
    <source>
        <dbReference type="PROSITE" id="PS51352"/>
    </source>
</evidence>
<keyword evidence="2" id="KW-0732">Signal</keyword>
<dbReference type="HOGENOM" id="CLU_000288_47_1_11"/>
<keyword evidence="6" id="KW-1133">Transmembrane helix</keyword>
<keyword evidence="5" id="KW-0676">Redox-active center</keyword>
<dbReference type="InterPro" id="IPR036249">
    <property type="entry name" value="Thioredoxin-like_sf"/>
</dbReference>
<evidence type="ECO:0000256" key="2">
    <source>
        <dbReference type="ARBA" id="ARBA00022729"/>
    </source>
</evidence>
<dbReference type="SUPFAM" id="SSF52833">
    <property type="entry name" value="Thioredoxin-like"/>
    <property type="match status" value="1"/>
</dbReference>
<dbReference type="RefSeq" id="WP_016455861.1">
    <property type="nucleotide sequence ID" value="NZ_KE150269.1"/>
</dbReference>
<dbReference type="PANTHER" id="PTHR13887:SF14">
    <property type="entry name" value="DISULFIDE BOND FORMATION PROTEIN D"/>
    <property type="match status" value="1"/>
</dbReference>
<feature type="domain" description="Thioredoxin" evidence="7">
    <location>
        <begin position="33"/>
        <end position="232"/>
    </location>
</feature>
<evidence type="ECO:0000313" key="8">
    <source>
        <dbReference type="EMBL" id="EPD33487.1"/>
    </source>
</evidence>
<dbReference type="PANTHER" id="PTHR13887">
    <property type="entry name" value="GLUTATHIONE S-TRANSFERASE KAPPA"/>
    <property type="match status" value="1"/>
</dbReference>
<keyword evidence="9" id="KW-1185">Reference proteome</keyword>
<dbReference type="Proteomes" id="UP000014417">
    <property type="component" value="Unassembled WGS sequence"/>
</dbReference>
<keyword evidence="6" id="KW-0472">Membrane</keyword>
<reference evidence="8 9" key="1">
    <citation type="submission" date="2013-04" db="EMBL/GenBank/DDBJ databases">
        <title>The Genome Sequence of Propionimicrobium lymphophilum ACS-093-V-SCH5.</title>
        <authorList>
            <consortium name="The Broad Institute Genomics Platform"/>
            <person name="Earl A."/>
            <person name="Ward D."/>
            <person name="Feldgarden M."/>
            <person name="Gevers D."/>
            <person name="Saerens B."/>
            <person name="Vaneechoutte M."/>
            <person name="Walker B."/>
            <person name="Young S."/>
            <person name="Zeng Q."/>
            <person name="Gargeya S."/>
            <person name="Fitzgerald M."/>
            <person name="Haas B."/>
            <person name="Abouelleil A."/>
            <person name="Allen A.W."/>
            <person name="Alvarado L."/>
            <person name="Arachchi H.M."/>
            <person name="Berlin A.M."/>
            <person name="Chapman S.B."/>
            <person name="Gainer-Dewar J."/>
            <person name="Goldberg J."/>
            <person name="Griggs A."/>
            <person name="Gujja S."/>
            <person name="Hansen M."/>
            <person name="Howarth C."/>
            <person name="Imamovic A."/>
            <person name="Ireland A."/>
            <person name="Larimer J."/>
            <person name="McCowan C."/>
            <person name="Murphy C."/>
            <person name="Pearson M."/>
            <person name="Poon T.W."/>
            <person name="Priest M."/>
            <person name="Roberts A."/>
            <person name="Saif S."/>
            <person name="Shea T."/>
            <person name="Sisk P."/>
            <person name="Sykes S."/>
            <person name="Wortman J."/>
            <person name="Nusbaum C."/>
            <person name="Birren B."/>
        </authorList>
    </citation>
    <scope>NUCLEOTIDE SEQUENCE [LARGE SCALE GENOMIC DNA]</scope>
    <source>
        <strain evidence="8 9">ACS-093-V-SCH5</strain>
    </source>
</reference>
<evidence type="ECO:0000256" key="1">
    <source>
        <dbReference type="ARBA" id="ARBA00005791"/>
    </source>
</evidence>
<dbReference type="EMBL" id="AGZR01000005">
    <property type="protein sequence ID" value="EPD33487.1"/>
    <property type="molecule type" value="Genomic_DNA"/>
</dbReference>
<sequence>MSRKAIVTIVAAVIAVLIIGVLAISSNSNNAEKKTGAQASTNSVQLSDQERFHLNLPRRDASDSMAMGDVDAPVTLIEWADFRCPFCSLFAEQTLPKLQHYFDEGKVRFEFRDMPVFGDDSVYAAMAARAAGEQGLYHEYQLALYRALPDSGHPPVSEELVLETAQKVGVPDMDKFKSDLESDELSELIQRDYAEAKQLGISSVPIFVIGTQALEGAQPLDAFESVIEEELAKASQR</sequence>
<evidence type="ECO:0000256" key="3">
    <source>
        <dbReference type="ARBA" id="ARBA00023002"/>
    </source>
</evidence>
<protein>
    <recommendedName>
        <fullName evidence="7">Thioredoxin domain-containing protein</fullName>
    </recommendedName>
</protein>
<comment type="similarity">
    <text evidence="1">Belongs to the thioredoxin family. DsbA subfamily.</text>
</comment>
<dbReference type="PROSITE" id="PS51352">
    <property type="entry name" value="THIOREDOXIN_2"/>
    <property type="match status" value="1"/>
</dbReference>
<keyword evidence="6" id="KW-0812">Transmembrane</keyword>
<evidence type="ECO:0000256" key="4">
    <source>
        <dbReference type="ARBA" id="ARBA00023157"/>
    </source>
</evidence>
<keyword evidence="4" id="KW-1015">Disulfide bond</keyword>
<dbReference type="OrthoDB" id="117402at2"/>
<evidence type="ECO:0000313" key="9">
    <source>
        <dbReference type="Proteomes" id="UP000014417"/>
    </source>
</evidence>
<feature type="transmembrane region" description="Helical" evidence="6">
    <location>
        <begin position="6"/>
        <end position="24"/>
    </location>
</feature>
<dbReference type="GO" id="GO:0016491">
    <property type="term" value="F:oxidoreductase activity"/>
    <property type="evidence" value="ECO:0007669"/>
    <property type="project" value="UniProtKB-KW"/>
</dbReference>
<dbReference type="STRING" id="883161.HMPREF9306_01027"/>
<keyword evidence="3" id="KW-0560">Oxidoreductase</keyword>
<evidence type="ECO:0000256" key="6">
    <source>
        <dbReference type="SAM" id="Phobius"/>
    </source>
</evidence>
<dbReference type="InterPro" id="IPR013766">
    <property type="entry name" value="Thioredoxin_domain"/>
</dbReference>
<comment type="caution">
    <text evidence="8">The sequence shown here is derived from an EMBL/GenBank/DDBJ whole genome shotgun (WGS) entry which is preliminary data.</text>
</comment>
<dbReference type="Gene3D" id="3.40.30.10">
    <property type="entry name" value="Glutaredoxin"/>
    <property type="match status" value="1"/>
</dbReference>
<proteinExistence type="inferred from homology"/>
<name>S2WLF3_9ACTN</name>
<dbReference type="AlphaFoldDB" id="S2WLF3"/>